<proteinExistence type="predicted"/>
<dbReference type="PANTHER" id="PTHR44757">
    <property type="entry name" value="DIGUANYLATE CYCLASE DGCP"/>
    <property type="match status" value="1"/>
</dbReference>
<evidence type="ECO:0000256" key="1">
    <source>
        <dbReference type="SAM" id="MobiDB-lite"/>
    </source>
</evidence>
<evidence type="ECO:0000259" key="4">
    <source>
        <dbReference type="PROSITE" id="PS50887"/>
    </source>
</evidence>
<dbReference type="Pfam" id="PF00990">
    <property type="entry name" value="GGDEF"/>
    <property type="match status" value="1"/>
</dbReference>
<dbReference type="InterPro" id="IPR035965">
    <property type="entry name" value="PAS-like_dom_sf"/>
</dbReference>
<dbReference type="PROSITE" id="PS50112">
    <property type="entry name" value="PAS"/>
    <property type="match status" value="1"/>
</dbReference>
<evidence type="ECO:0000313" key="6">
    <source>
        <dbReference type="Proteomes" id="UP000276232"/>
    </source>
</evidence>
<keyword evidence="6" id="KW-1185">Reference proteome</keyword>
<evidence type="ECO:0000259" key="3">
    <source>
        <dbReference type="PROSITE" id="PS50113"/>
    </source>
</evidence>
<evidence type="ECO:0000313" key="5">
    <source>
        <dbReference type="EMBL" id="ROP34782.1"/>
    </source>
</evidence>
<dbReference type="PROSITE" id="PS50887">
    <property type="entry name" value="GGDEF"/>
    <property type="match status" value="1"/>
</dbReference>
<dbReference type="SUPFAM" id="SSF55785">
    <property type="entry name" value="PYP-like sensor domain (PAS domain)"/>
    <property type="match status" value="1"/>
</dbReference>
<dbReference type="PROSITE" id="PS50113">
    <property type="entry name" value="PAC"/>
    <property type="match status" value="1"/>
</dbReference>
<feature type="domain" description="PAS" evidence="2">
    <location>
        <begin position="40"/>
        <end position="94"/>
    </location>
</feature>
<dbReference type="InParanoid" id="A0A3N1GXM2"/>
<feature type="region of interest" description="Disordered" evidence="1">
    <location>
        <begin position="1"/>
        <end position="20"/>
    </location>
</feature>
<dbReference type="Gene3D" id="3.30.70.270">
    <property type="match status" value="1"/>
</dbReference>
<dbReference type="InterPro" id="IPR000700">
    <property type="entry name" value="PAS-assoc_C"/>
</dbReference>
<dbReference type="GO" id="GO:0006355">
    <property type="term" value="P:regulation of DNA-templated transcription"/>
    <property type="evidence" value="ECO:0007669"/>
    <property type="project" value="InterPro"/>
</dbReference>
<dbReference type="EMBL" id="RJKN01000006">
    <property type="protein sequence ID" value="ROP34782.1"/>
    <property type="molecule type" value="Genomic_DNA"/>
</dbReference>
<evidence type="ECO:0000259" key="2">
    <source>
        <dbReference type="PROSITE" id="PS50112"/>
    </source>
</evidence>
<dbReference type="InterPro" id="IPR043128">
    <property type="entry name" value="Rev_trsase/Diguanyl_cyclase"/>
</dbReference>
<dbReference type="InterPro" id="IPR013767">
    <property type="entry name" value="PAS_fold"/>
</dbReference>
<dbReference type="NCBIfam" id="TIGR00229">
    <property type="entry name" value="sensory_box"/>
    <property type="match status" value="1"/>
</dbReference>
<dbReference type="InterPro" id="IPR000160">
    <property type="entry name" value="GGDEF_dom"/>
</dbReference>
<reference evidence="5 6" key="1">
    <citation type="journal article" date="2015" name="Stand. Genomic Sci.">
        <title>Genomic Encyclopedia of Bacterial and Archaeal Type Strains, Phase III: the genomes of soil and plant-associated and newly described type strains.</title>
        <authorList>
            <person name="Whitman W.B."/>
            <person name="Woyke T."/>
            <person name="Klenk H.P."/>
            <person name="Zhou Y."/>
            <person name="Lilburn T.G."/>
            <person name="Beck B.J."/>
            <person name="De Vos P."/>
            <person name="Vandamme P."/>
            <person name="Eisen J.A."/>
            <person name="Garrity G."/>
            <person name="Hugenholtz P."/>
            <person name="Kyrpides N.C."/>
        </authorList>
    </citation>
    <scope>NUCLEOTIDE SEQUENCE [LARGE SCALE GENOMIC DNA]</scope>
    <source>
        <strain evidence="5 6">CECT 7306</strain>
    </source>
</reference>
<dbReference type="Gene3D" id="3.30.450.20">
    <property type="entry name" value="PAS domain"/>
    <property type="match status" value="1"/>
</dbReference>
<comment type="caution">
    <text evidence="5">The sequence shown here is derived from an EMBL/GenBank/DDBJ whole genome shotgun (WGS) entry which is preliminary data.</text>
</comment>
<name>A0A3N1GXM2_9ACTN</name>
<sequence>MAAVPRPTAPGDDAGRDDAARDGAGLAEAVVAGTPALVCVIGADGRILSFNPALERSTGWRAAEVLGRSFYEVLAVPHEAALAREFVEDAVRTGTAPPQEGDWLDRWGGTRRVSLLNSVVRDAGGRAVGVACVGVDVTEQRREEARLREAALSDPLTGLRNRTALVAAAADALRDSTSPGTGVLFCDLDRFKQANDVHGHEVGDELLRQVGARLGDLARDGDVVARLGGDEFVVLLPRTDAERLSAVRDAADAALARPYGTRHGRVVLGASVGAALGAHGDDVERVLAAADRHMYGIKSGRRAGRG</sequence>
<dbReference type="InterPro" id="IPR000014">
    <property type="entry name" value="PAS"/>
</dbReference>
<dbReference type="SMART" id="SM00091">
    <property type="entry name" value="PAS"/>
    <property type="match status" value="1"/>
</dbReference>
<dbReference type="AlphaFoldDB" id="A0A3N1GXM2"/>
<dbReference type="SUPFAM" id="SSF55073">
    <property type="entry name" value="Nucleotide cyclase"/>
    <property type="match status" value="1"/>
</dbReference>
<dbReference type="PANTHER" id="PTHR44757:SF2">
    <property type="entry name" value="BIOFILM ARCHITECTURE MAINTENANCE PROTEIN MBAA"/>
    <property type="match status" value="1"/>
</dbReference>
<dbReference type="NCBIfam" id="TIGR00254">
    <property type="entry name" value="GGDEF"/>
    <property type="match status" value="1"/>
</dbReference>
<dbReference type="Proteomes" id="UP000276232">
    <property type="component" value="Unassembled WGS sequence"/>
</dbReference>
<dbReference type="CDD" id="cd01949">
    <property type="entry name" value="GGDEF"/>
    <property type="match status" value="1"/>
</dbReference>
<feature type="domain" description="GGDEF" evidence="4">
    <location>
        <begin position="179"/>
        <end position="306"/>
    </location>
</feature>
<gene>
    <name evidence="5" type="ORF">EDC03_2604</name>
</gene>
<dbReference type="CDD" id="cd00130">
    <property type="entry name" value="PAS"/>
    <property type="match status" value="1"/>
</dbReference>
<protein>
    <submittedName>
        <fullName evidence="5">Cyclic di-GMP phosphodiesterase Gmr</fullName>
    </submittedName>
</protein>
<feature type="domain" description="PAC" evidence="3">
    <location>
        <begin position="97"/>
        <end position="149"/>
    </location>
</feature>
<dbReference type="Pfam" id="PF00989">
    <property type="entry name" value="PAS"/>
    <property type="match status" value="1"/>
</dbReference>
<organism evidence="5 6">
    <name type="scientific">Pseudokineococcus lusitanus</name>
    <dbReference type="NCBI Taxonomy" id="763993"/>
    <lineage>
        <taxon>Bacteria</taxon>
        <taxon>Bacillati</taxon>
        <taxon>Actinomycetota</taxon>
        <taxon>Actinomycetes</taxon>
        <taxon>Kineosporiales</taxon>
        <taxon>Kineosporiaceae</taxon>
        <taxon>Pseudokineococcus</taxon>
    </lineage>
</organism>
<dbReference type="SMART" id="SM00267">
    <property type="entry name" value="GGDEF"/>
    <property type="match status" value="1"/>
</dbReference>
<accession>A0A3N1GXM2</accession>
<dbReference type="InterPro" id="IPR052155">
    <property type="entry name" value="Biofilm_reg_signaling"/>
</dbReference>
<dbReference type="InterPro" id="IPR029787">
    <property type="entry name" value="Nucleotide_cyclase"/>
</dbReference>